<reference evidence="6" key="2">
    <citation type="submission" date="2009-09" db="EMBL/GenBank/DDBJ databases">
        <title>Complete sequence of chromosome of Candidatus Accumulibacter phosphatis clade IIA str. UW-1.</title>
        <authorList>
            <consortium name="US DOE Joint Genome Institute"/>
            <person name="Martin H.G."/>
            <person name="Ivanova N."/>
            <person name="Kunin V."/>
            <person name="Warnecke F."/>
            <person name="Barry K."/>
            <person name="He S."/>
            <person name="Salamov A."/>
            <person name="Szeto E."/>
            <person name="Dalin E."/>
            <person name="Pangilinan J.L."/>
            <person name="Lapidus A."/>
            <person name="Lowry S."/>
            <person name="Kyrpides N.C."/>
            <person name="McMahon K.D."/>
            <person name="Hugenholtz P."/>
        </authorList>
    </citation>
    <scope>NUCLEOTIDE SEQUENCE [LARGE SCALE GENOMIC DNA]</scope>
    <source>
        <strain evidence="6">UW-1</strain>
    </source>
</reference>
<dbReference type="EC" id="2.7.7.7" evidence="1"/>
<organism evidence="6">
    <name type="scientific">Accumulibacter regalis</name>
    <dbReference type="NCBI Taxonomy" id="522306"/>
    <lineage>
        <taxon>Bacteria</taxon>
        <taxon>Pseudomonadati</taxon>
        <taxon>Pseudomonadota</taxon>
        <taxon>Betaproteobacteria</taxon>
        <taxon>Candidatus Accumulibacter</taxon>
    </lineage>
</organism>
<keyword evidence="6" id="KW-0548">Nucleotidyltransferase</keyword>
<dbReference type="eggNOG" id="COG0847">
    <property type="taxonomic scope" value="Bacteria"/>
</dbReference>
<dbReference type="AlphaFoldDB" id="C7RR73"/>
<dbReference type="SUPFAM" id="SSF53098">
    <property type="entry name" value="Ribonuclease H-like"/>
    <property type="match status" value="1"/>
</dbReference>
<evidence type="ECO:0000259" key="5">
    <source>
        <dbReference type="SMART" id="SM00479"/>
    </source>
</evidence>
<dbReference type="GO" id="GO:0045004">
    <property type="term" value="P:DNA replication proofreading"/>
    <property type="evidence" value="ECO:0007669"/>
    <property type="project" value="TreeGrafter"/>
</dbReference>
<gene>
    <name evidence="6" type="ordered locus">CAP2UW1_2466</name>
</gene>
<dbReference type="GO" id="GO:0008408">
    <property type="term" value="F:3'-5' exonuclease activity"/>
    <property type="evidence" value="ECO:0007669"/>
    <property type="project" value="TreeGrafter"/>
</dbReference>
<protein>
    <recommendedName>
        <fullName evidence="1">DNA-directed DNA polymerase</fullName>
        <ecNumber evidence="1">2.7.7.7</ecNumber>
    </recommendedName>
</protein>
<evidence type="ECO:0000256" key="3">
    <source>
        <dbReference type="ARBA" id="ARBA00026073"/>
    </source>
</evidence>
<dbReference type="InterPro" id="IPR012337">
    <property type="entry name" value="RNaseH-like_sf"/>
</dbReference>
<dbReference type="Gene3D" id="3.30.420.10">
    <property type="entry name" value="Ribonuclease H-like superfamily/Ribonuclease H"/>
    <property type="match status" value="1"/>
</dbReference>
<dbReference type="GO" id="GO:0003677">
    <property type="term" value="F:DNA binding"/>
    <property type="evidence" value="ECO:0007669"/>
    <property type="project" value="InterPro"/>
</dbReference>
<comment type="catalytic activity">
    <reaction evidence="4">
        <text>DNA(n) + a 2'-deoxyribonucleoside 5'-triphosphate = DNA(n+1) + diphosphate</text>
        <dbReference type="Rhea" id="RHEA:22508"/>
        <dbReference type="Rhea" id="RHEA-COMP:17339"/>
        <dbReference type="Rhea" id="RHEA-COMP:17340"/>
        <dbReference type="ChEBI" id="CHEBI:33019"/>
        <dbReference type="ChEBI" id="CHEBI:61560"/>
        <dbReference type="ChEBI" id="CHEBI:173112"/>
        <dbReference type="EC" id="2.7.7.7"/>
    </reaction>
</comment>
<dbReference type="GO" id="GO:0005829">
    <property type="term" value="C:cytosol"/>
    <property type="evidence" value="ECO:0007669"/>
    <property type="project" value="TreeGrafter"/>
</dbReference>
<dbReference type="InterPro" id="IPR013520">
    <property type="entry name" value="Ribonucl_H"/>
</dbReference>
<comment type="function">
    <text evidence="2">DNA polymerase III is a complex, multichain enzyme responsible for most of the replicative synthesis in bacteria. The epsilon subunit contain the editing function and is a proofreading 3'-5' exonuclease.</text>
</comment>
<evidence type="ECO:0000313" key="6">
    <source>
        <dbReference type="EMBL" id="ACV35754.1"/>
    </source>
</evidence>
<evidence type="ECO:0000256" key="1">
    <source>
        <dbReference type="ARBA" id="ARBA00012417"/>
    </source>
</evidence>
<proteinExistence type="predicted"/>
<feature type="domain" description="Exonuclease" evidence="5">
    <location>
        <begin position="11"/>
        <end position="176"/>
    </location>
</feature>
<comment type="subunit">
    <text evidence="3">DNA polymerase III contains a core (composed of alpha, epsilon and theta chains) that associates with a tau subunit. This core dimerizes to form the POLIII' complex. PolIII' associates with the gamma complex (composed of gamma, delta, delta', psi and chi chains) and with the beta chain to form the complete DNA polymerase III complex.</text>
</comment>
<dbReference type="PANTHER" id="PTHR30231">
    <property type="entry name" value="DNA POLYMERASE III SUBUNIT EPSILON"/>
    <property type="match status" value="1"/>
</dbReference>
<dbReference type="PANTHER" id="PTHR30231:SF37">
    <property type="entry name" value="EXODEOXYRIBONUCLEASE 10"/>
    <property type="match status" value="1"/>
</dbReference>
<keyword evidence="6" id="KW-0808">Transferase</keyword>
<evidence type="ECO:0000256" key="4">
    <source>
        <dbReference type="ARBA" id="ARBA00049244"/>
    </source>
</evidence>
<dbReference type="HOGENOM" id="CLU_030720_0_0_4"/>
<dbReference type="EMBL" id="CP001715">
    <property type="protein sequence ID" value="ACV35754.1"/>
    <property type="molecule type" value="Genomic_DNA"/>
</dbReference>
<reference evidence="6" key="1">
    <citation type="submission" date="2009-08" db="EMBL/GenBank/DDBJ databases">
        <authorList>
            <consortium name="US DOE Joint Genome Institute"/>
            <person name="Lucas S."/>
            <person name="Copeland A."/>
            <person name="Lapidus A."/>
            <person name="Glavina del Rio T."/>
            <person name="Dalin E."/>
            <person name="Tice H."/>
            <person name="Bruce D."/>
            <person name="Barry K."/>
            <person name="Pitluck S."/>
            <person name="Lowry S."/>
            <person name="Larimer F."/>
            <person name="Land M."/>
            <person name="Hauser L."/>
            <person name="Kyrpides N."/>
            <person name="Ivanova N."/>
            <person name="McMahon K.D."/>
            <person name="Hugenholtz P."/>
        </authorList>
    </citation>
    <scope>NUCLEOTIDE SEQUENCE</scope>
    <source>
        <strain evidence="6">UW-1</strain>
    </source>
</reference>
<dbReference type="Pfam" id="PF00929">
    <property type="entry name" value="RNase_T"/>
    <property type="match status" value="1"/>
</dbReference>
<accession>C7RR73</accession>
<dbReference type="CDD" id="cd06127">
    <property type="entry name" value="DEDDh"/>
    <property type="match status" value="1"/>
</dbReference>
<dbReference type="GO" id="GO:0003887">
    <property type="term" value="F:DNA-directed DNA polymerase activity"/>
    <property type="evidence" value="ECO:0007669"/>
    <property type="project" value="UniProtKB-EC"/>
</dbReference>
<dbReference type="NCBIfam" id="TIGR00573">
    <property type="entry name" value="dnaq"/>
    <property type="match status" value="1"/>
</dbReference>
<dbReference type="OrthoDB" id="9803913at2"/>
<evidence type="ECO:0000256" key="2">
    <source>
        <dbReference type="ARBA" id="ARBA00025483"/>
    </source>
</evidence>
<sequence length="484" mass="53895">MPLNPLLALEPLVFVDLETSGANFASDRVIEVGLVEVDADGVREWSVLVNPEAPISPFITRLTGIDDAMVGSAPTFRQLAPTLLDRLRGRLLVAHNARFDYGFLQCEFKRLGVEFRTPTLCTVKLSRKLFPEHHRHNLDALVTRHGLKVAGNRHRALADARILWELWQCWHKDLASETVRSAVATIVGRPELPPQIDAAVIDDLPEAAGAYAFLGADGRRLLVRRTGNVRQQVLAHFAAANRDTALIRDTWRIEWRDAAGEVGARLHEIELARATATESGLAAEPGDAAGELCSWQLQRSAGGGFRPQLVFSADRDFAVADDLFGVYPNRREALRALRRLADGQRLCHQQLGLEETARGEACSAYRQKNCRGACIGKEAAAVHGARLLTALAKFRLRAWPYRGPIALLERDDFGMREDIHLIDRWRHIGTARCEETLQAYLADGPHWHRRFDPEIYRILSRALQAGKVRIRPLPAVHREGGPAG</sequence>
<dbReference type="KEGG" id="app:CAP2UW1_2466"/>
<dbReference type="FunFam" id="3.30.420.10:FF:000045">
    <property type="entry name" value="3'-5' exonuclease DinG"/>
    <property type="match status" value="1"/>
</dbReference>
<dbReference type="STRING" id="522306.CAP2UW1_2466"/>
<dbReference type="InterPro" id="IPR006054">
    <property type="entry name" value="DnaQ"/>
</dbReference>
<dbReference type="InterPro" id="IPR036397">
    <property type="entry name" value="RNaseH_sf"/>
</dbReference>
<dbReference type="SMART" id="SM00479">
    <property type="entry name" value="EXOIII"/>
    <property type="match status" value="1"/>
</dbReference>
<name>C7RR73_ACCRE</name>